<reference evidence="2" key="1">
    <citation type="submission" date="2017-02" db="EMBL/GenBank/DDBJ databases">
        <title>Tessaracoccus aquaemaris sp. nov., isolated from the intestine of a Korean rockfish, Sebastes schlegelii, in a marine aquaculture pond.</title>
        <authorList>
            <person name="Tak E.J."/>
            <person name="Bae J.-W."/>
        </authorList>
    </citation>
    <scope>NUCLEOTIDE SEQUENCE [LARGE SCALE GENOMIC DNA]</scope>
    <source>
        <strain evidence="2">NSG39</strain>
    </source>
</reference>
<evidence type="ECO:0000313" key="2">
    <source>
        <dbReference type="Proteomes" id="UP000188145"/>
    </source>
</evidence>
<gene>
    <name evidence="1" type="ORF">BW730_16860</name>
</gene>
<dbReference type="RefSeq" id="WP_077687268.1">
    <property type="nucleotide sequence ID" value="NZ_CP019606.1"/>
</dbReference>
<sequence length="117" mass="12816">MAYEIAIFDAAAAPRVDDDEFLAWYSAQLTPDDDPDIGTVGMRIWFSDFSQDFPATNGPYADAKDGTTRYEFGRTMTRAFCPDGDAKKAAADARAIAGKNAVGYFNPNPGDLRLFFP</sequence>
<accession>A0A1Q2CS37</accession>
<protein>
    <submittedName>
        <fullName evidence="1">Uncharacterized protein</fullName>
    </submittedName>
</protein>
<dbReference type="Proteomes" id="UP000188145">
    <property type="component" value="Chromosome"/>
</dbReference>
<keyword evidence="2" id="KW-1185">Reference proteome</keyword>
<proteinExistence type="predicted"/>
<organism evidence="1 2">
    <name type="scientific">Tessaracoccus aquimaris</name>
    <dbReference type="NCBI Taxonomy" id="1332264"/>
    <lineage>
        <taxon>Bacteria</taxon>
        <taxon>Bacillati</taxon>
        <taxon>Actinomycetota</taxon>
        <taxon>Actinomycetes</taxon>
        <taxon>Propionibacteriales</taxon>
        <taxon>Propionibacteriaceae</taxon>
        <taxon>Tessaracoccus</taxon>
    </lineage>
</organism>
<dbReference type="AlphaFoldDB" id="A0A1Q2CS37"/>
<evidence type="ECO:0000313" key="1">
    <source>
        <dbReference type="EMBL" id="AQP48917.1"/>
    </source>
</evidence>
<dbReference type="KEGG" id="tes:BW730_16860"/>
<dbReference type="OrthoDB" id="3732131at2"/>
<dbReference type="EMBL" id="CP019606">
    <property type="protein sequence ID" value="AQP48917.1"/>
    <property type="molecule type" value="Genomic_DNA"/>
</dbReference>
<name>A0A1Q2CS37_9ACTN</name>